<dbReference type="PRINTS" id="PR00081">
    <property type="entry name" value="GDHRDH"/>
</dbReference>
<comment type="caution">
    <text evidence="5">The sequence shown here is derived from an EMBL/GenBank/DDBJ whole genome shotgun (WGS) entry which is preliminary data.</text>
</comment>
<dbReference type="PANTHER" id="PTHR44196">
    <property type="entry name" value="DEHYDROGENASE/REDUCTASE SDR FAMILY MEMBER 7B"/>
    <property type="match status" value="1"/>
</dbReference>
<dbReference type="RefSeq" id="WP_110335497.1">
    <property type="nucleotide sequence ID" value="NZ_JBHVKT010000028.1"/>
</dbReference>
<name>A0A318LT34_9PSEU</name>
<dbReference type="Gene3D" id="3.40.50.720">
    <property type="entry name" value="NAD(P)-binding Rossmann-like Domain"/>
    <property type="match status" value="1"/>
</dbReference>
<dbReference type="GO" id="GO:0016020">
    <property type="term" value="C:membrane"/>
    <property type="evidence" value="ECO:0007669"/>
    <property type="project" value="TreeGrafter"/>
</dbReference>
<accession>A0A318LT34</accession>
<dbReference type="Pfam" id="PF00106">
    <property type="entry name" value="adh_short"/>
    <property type="match status" value="1"/>
</dbReference>
<comment type="similarity">
    <text evidence="1 3">Belongs to the short-chain dehydrogenases/reductases (SDR) family.</text>
</comment>
<dbReference type="InterPro" id="IPR036291">
    <property type="entry name" value="NAD(P)-bd_dom_sf"/>
</dbReference>
<keyword evidence="2" id="KW-0560">Oxidoreductase</keyword>
<dbReference type="EMBL" id="MASU01000005">
    <property type="protein sequence ID" value="PXY35498.1"/>
    <property type="molecule type" value="Genomic_DNA"/>
</dbReference>
<evidence type="ECO:0000256" key="2">
    <source>
        <dbReference type="ARBA" id="ARBA00023002"/>
    </source>
</evidence>
<keyword evidence="6" id="KW-1185">Reference proteome</keyword>
<reference evidence="5 6" key="1">
    <citation type="submission" date="2016-07" db="EMBL/GenBank/DDBJ databases">
        <title>Draft genome sequence of Prauserella sp. YIM 121212, isolated from alkaline soil.</title>
        <authorList>
            <person name="Ruckert C."/>
            <person name="Albersmeier A."/>
            <person name="Jiang C.-L."/>
            <person name="Jiang Y."/>
            <person name="Kalinowski J."/>
            <person name="Schneider O."/>
            <person name="Winkler A."/>
            <person name="Zotchev S.B."/>
        </authorList>
    </citation>
    <scope>NUCLEOTIDE SEQUENCE [LARGE SCALE GENOMIC DNA]</scope>
    <source>
        <strain evidence="5 6">YIM 121212</strain>
    </source>
</reference>
<proteinExistence type="inferred from homology"/>
<evidence type="ECO:0000259" key="4">
    <source>
        <dbReference type="SMART" id="SM00822"/>
    </source>
</evidence>
<dbReference type="InterPro" id="IPR002347">
    <property type="entry name" value="SDR_fam"/>
</dbReference>
<dbReference type="Proteomes" id="UP000247892">
    <property type="component" value="Unassembled WGS sequence"/>
</dbReference>
<dbReference type="InterPro" id="IPR020904">
    <property type="entry name" value="Sc_DH/Rdtase_CS"/>
</dbReference>
<dbReference type="PROSITE" id="PS00061">
    <property type="entry name" value="ADH_SHORT"/>
    <property type="match status" value="1"/>
</dbReference>
<feature type="domain" description="Ketoreductase" evidence="4">
    <location>
        <begin position="8"/>
        <end position="190"/>
    </location>
</feature>
<dbReference type="SUPFAM" id="SSF51735">
    <property type="entry name" value="NAD(P)-binding Rossmann-fold domains"/>
    <property type="match status" value="1"/>
</dbReference>
<evidence type="ECO:0000313" key="6">
    <source>
        <dbReference type="Proteomes" id="UP000247892"/>
    </source>
</evidence>
<dbReference type="SMART" id="SM00822">
    <property type="entry name" value="PKS_KR"/>
    <property type="match status" value="1"/>
</dbReference>
<dbReference type="PANTHER" id="PTHR44196:SF2">
    <property type="entry name" value="SHORT-CHAIN DEHYDROGENASE-RELATED"/>
    <property type="match status" value="1"/>
</dbReference>
<evidence type="ECO:0000256" key="3">
    <source>
        <dbReference type="RuleBase" id="RU000363"/>
    </source>
</evidence>
<dbReference type="OrthoDB" id="9797538at2"/>
<dbReference type="AlphaFoldDB" id="A0A318LT34"/>
<sequence>MTEPTARPLAVVTGASTGIGRELARCLAEDGHDLLLAAENPELADAAREVGSPSSAVETVRADLATAGGVEELARRVREKGRPVDVLAINAGVGVSGAFAEAETSLEDQLRVVDLNVRSAVHLAKLLVPDMAARRRGRILFTSSIAATMPGPFQAVYGASKAFLQSFSQALREELKETGVTVTAVLPGPTATEFFARARMLDTRIGAGPKDDAGEVARQAYAALKAGRDSVVAGSVRNRVQAAVARLTPERFLAAAHRRMAEPGTARR</sequence>
<protein>
    <submittedName>
        <fullName evidence="5">Oxidoreductase</fullName>
    </submittedName>
</protein>
<dbReference type="PIRSF" id="PIRSF000126">
    <property type="entry name" value="11-beta-HSD1"/>
    <property type="match status" value="1"/>
</dbReference>
<dbReference type="PRINTS" id="PR00080">
    <property type="entry name" value="SDRFAMILY"/>
</dbReference>
<dbReference type="CDD" id="cd05233">
    <property type="entry name" value="SDR_c"/>
    <property type="match status" value="1"/>
</dbReference>
<organism evidence="5 6">
    <name type="scientific">Prauserella flavalba</name>
    <dbReference type="NCBI Taxonomy" id="1477506"/>
    <lineage>
        <taxon>Bacteria</taxon>
        <taxon>Bacillati</taxon>
        <taxon>Actinomycetota</taxon>
        <taxon>Actinomycetes</taxon>
        <taxon>Pseudonocardiales</taxon>
        <taxon>Pseudonocardiaceae</taxon>
        <taxon>Prauserella</taxon>
    </lineage>
</organism>
<dbReference type="InterPro" id="IPR057326">
    <property type="entry name" value="KR_dom"/>
</dbReference>
<dbReference type="GO" id="GO:0016491">
    <property type="term" value="F:oxidoreductase activity"/>
    <property type="evidence" value="ECO:0007669"/>
    <property type="project" value="UniProtKB-KW"/>
</dbReference>
<evidence type="ECO:0000256" key="1">
    <source>
        <dbReference type="ARBA" id="ARBA00006484"/>
    </source>
</evidence>
<evidence type="ECO:0000313" key="5">
    <source>
        <dbReference type="EMBL" id="PXY35498.1"/>
    </source>
</evidence>
<gene>
    <name evidence="5" type="ORF">BA062_08220</name>
</gene>